<keyword evidence="1" id="KW-0540">Nuclease</keyword>
<evidence type="ECO:0000256" key="9">
    <source>
        <dbReference type="ARBA" id="ARBA00023204"/>
    </source>
</evidence>
<evidence type="ECO:0000256" key="8">
    <source>
        <dbReference type="ARBA" id="ARBA00023125"/>
    </source>
</evidence>
<dbReference type="PROSITE" id="PS51198">
    <property type="entry name" value="UVRD_HELICASE_ATP_BIND"/>
    <property type="match status" value="1"/>
</dbReference>
<evidence type="ECO:0000259" key="16">
    <source>
        <dbReference type="PROSITE" id="PS51217"/>
    </source>
</evidence>
<dbReference type="GO" id="GO:0043138">
    <property type="term" value="F:3'-5' DNA helicase activity"/>
    <property type="evidence" value="ECO:0007669"/>
    <property type="project" value="UniProtKB-EC"/>
</dbReference>
<evidence type="ECO:0000256" key="13">
    <source>
        <dbReference type="ARBA" id="ARBA00048988"/>
    </source>
</evidence>
<feature type="domain" description="UvrD-like helicase C-terminal" evidence="16">
    <location>
        <begin position="479"/>
        <end position="778"/>
    </location>
</feature>
<dbReference type="GO" id="GO:0006302">
    <property type="term" value="P:double-strand break repair"/>
    <property type="evidence" value="ECO:0007669"/>
    <property type="project" value="InterPro"/>
</dbReference>
<dbReference type="EMBL" id="NOXF01000001">
    <property type="protein sequence ID" value="PEQ25634.1"/>
    <property type="molecule type" value="Genomic_DNA"/>
</dbReference>
<dbReference type="Pfam" id="PF13361">
    <property type="entry name" value="UvrD_C"/>
    <property type="match status" value="1"/>
</dbReference>
<dbReference type="InterPro" id="IPR014016">
    <property type="entry name" value="UvrD-like_ATP-bd"/>
</dbReference>
<dbReference type="InterPro" id="IPR027417">
    <property type="entry name" value="P-loop_NTPase"/>
</dbReference>
<keyword evidence="5 14" id="KW-0347">Helicase</keyword>
<feature type="binding site" evidence="14">
    <location>
        <begin position="25"/>
        <end position="32"/>
    </location>
    <ligand>
        <name>ATP</name>
        <dbReference type="ChEBI" id="CHEBI:30616"/>
    </ligand>
</feature>
<dbReference type="AlphaFoldDB" id="A7VXH9"/>
<keyword evidence="2 14" id="KW-0547">Nucleotide-binding</keyword>
<evidence type="ECO:0000313" key="20">
    <source>
        <dbReference type="Proteomes" id="UP000220611"/>
    </source>
</evidence>
<dbReference type="Pfam" id="PF12705">
    <property type="entry name" value="PDDEXK_1"/>
    <property type="match status" value="1"/>
</dbReference>
<dbReference type="FunFam" id="3.40.50.300:FF:001236">
    <property type="entry name" value="ATP-dependent helicase/nuclease subunit A"/>
    <property type="match status" value="1"/>
</dbReference>
<dbReference type="GO" id="GO:0005524">
    <property type="term" value="F:ATP binding"/>
    <property type="evidence" value="ECO:0007669"/>
    <property type="project" value="UniProtKB-UniRule"/>
</dbReference>
<dbReference type="PROSITE" id="PS51217">
    <property type="entry name" value="UVRD_HELICASE_CTER"/>
    <property type="match status" value="1"/>
</dbReference>
<dbReference type="Gene3D" id="3.40.50.300">
    <property type="entry name" value="P-loop containing nucleotide triphosphate hydrolases"/>
    <property type="match status" value="4"/>
</dbReference>
<evidence type="ECO:0000256" key="11">
    <source>
        <dbReference type="ARBA" id="ARBA00034617"/>
    </source>
</evidence>
<evidence type="ECO:0000256" key="14">
    <source>
        <dbReference type="PROSITE-ProRule" id="PRU00560"/>
    </source>
</evidence>
<proteinExistence type="predicted"/>
<keyword evidence="20" id="KW-1185">Reference proteome</keyword>
<dbReference type="PANTHER" id="PTHR11070:SF48">
    <property type="entry name" value="ATP-DEPENDENT HELICASE_NUCLEASE SUBUNIT A"/>
    <property type="match status" value="1"/>
</dbReference>
<dbReference type="SUPFAM" id="SSF52980">
    <property type="entry name" value="Restriction endonuclease-like"/>
    <property type="match status" value="1"/>
</dbReference>
<dbReference type="NCBIfam" id="TIGR02785">
    <property type="entry name" value="addA_Gpos"/>
    <property type="match status" value="1"/>
</dbReference>
<dbReference type="InterPro" id="IPR011604">
    <property type="entry name" value="PDDEXK-like_dom_sf"/>
</dbReference>
<dbReference type="PANTHER" id="PTHR11070">
    <property type="entry name" value="UVRD / RECB / PCRA DNA HELICASE FAMILY MEMBER"/>
    <property type="match status" value="1"/>
</dbReference>
<evidence type="ECO:0000256" key="1">
    <source>
        <dbReference type="ARBA" id="ARBA00022722"/>
    </source>
</evidence>
<reference evidence="17 19" key="1">
    <citation type="submission" date="2007-08" db="EMBL/GenBank/DDBJ databases">
        <title>Draft genome sequence of Clostridium leptum (DSM 753).</title>
        <authorList>
            <person name="Sudarsanam P."/>
            <person name="Ley R."/>
            <person name="Guruge J."/>
            <person name="Turnbaugh P.J."/>
            <person name="Mahowald M."/>
            <person name="Liep D."/>
            <person name="Gordon J."/>
        </authorList>
    </citation>
    <scope>NUCLEOTIDE SEQUENCE [LARGE SCALE GENOMIC DNA]</scope>
    <source>
        <strain evidence="17 19">DSM 753</strain>
    </source>
</reference>
<evidence type="ECO:0000256" key="3">
    <source>
        <dbReference type="ARBA" id="ARBA00022763"/>
    </source>
</evidence>
<dbReference type="Proteomes" id="UP000003490">
    <property type="component" value="Unassembled WGS sequence"/>
</dbReference>
<reference evidence="17 19" key="2">
    <citation type="submission" date="2007-08" db="EMBL/GenBank/DDBJ databases">
        <authorList>
            <person name="Fulton L."/>
            <person name="Clifton S."/>
            <person name="Fulton B."/>
            <person name="Xu J."/>
            <person name="Minx P."/>
            <person name="Pepin K.H."/>
            <person name="Johnson M."/>
            <person name="Thiruvilangam P."/>
            <person name="Bhonagiri V."/>
            <person name="Nash W.E."/>
            <person name="Wang C."/>
            <person name="Mardis E.R."/>
            <person name="Wilson R.K."/>
        </authorList>
    </citation>
    <scope>NUCLEOTIDE SEQUENCE [LARGE SCALE GENOMIC DNA]</scope>
    <source>
        <strain evidence="17 19">DSM 753</strain>
    </source>
</reference>
<dbReference type="InterPro" id="IPR038726">
    <property type="entry name" value="PDDEXK_AddAB-type"/>
</dbReference>
<dbReference type="SUPFAM" id="SSF52540">
    <property type="entry name" value="P-loop containing nucleoside triphosphate hydrolases"/>
    <property type="match status" value="1"/>
</dbReference>
<accession>A7VXH9</accession>
<dbReference type="GO" id="GO:0003677">
    <property type="term" value="F:DNA binding"/>
    <property type="evidence" value="ECO:0007669"/>
    <property type="project" value="UniProtKB-KW"/>
</dbReference>
<dbReference type="InterPro" id="IPR014152">
    <property type="entry name" value="AddA"/>
</dbReference>
<evidence type="ECO:0000256" key="7">
    <source>
        <dbReference type="ARBA" id="ARBA00022840"/>
    </source>
</evidence>
<evidence type="ECO:0000259" key="15">
    <source>
        <dbReference type="PROSITE" id="PS51198"/>
    </source>
</evidence>
<dbReference type="GO" id="GO:0033202">
    <property type="term" value="C:DNA helicase complex"/>
    <property type="evidence" value="ECO:0007669"/>
    <property type="project" value="TreeGrafter"/>
</dbReference>
<dbReference type="eggNOG" id="COG1074">
    <property type="taxonomic scope" value="Bacteria"/>
</dbReference>
<keyword evidence="10" id="KW-0413">Isomerase</keyword>
<dbReference type="InterPro" id="IPR011335">
    <property type="entry name" value="Restrct_endonuc-II-like"/>
</dbReference>
<protein>
    <recommendedName>
        <fullName evidence="12">DNA 3'-5' helicase</fullName>
        <ecNumber evidence="12">5.6.2.4</ecNumber>
    </recommendedName>
</protein>
<sequence>MSKRNWTESQRWAISARNGSLLVSAAAGSGKTAVLVQRVIERLTDPERPCDADRLLIVTFTNAAAAEMKERISAAIGELLQADPANAQLQRQQILLNRAHISTIHSFCNELVRENFYKLDISPDFRISDSAEMTLLRQEAMDEVMEELYAKEDGSFQGLSDAFSFGRDDRRLMETVETLYDFIRSHPFPERWLDEKEAMYRADLPAGETQWGKIILDYAQSAVDYMAALTQNSLSVMEDDEKISAAYREAFLEDLSSLEELRDRIVSKDWNRIAAGVRAFGFAKLKALRGYRDDPLKLRIAGSRDTVKSVFKKLASLFQEDEEKCRQDIRRLVPVVSELFGAVKRFSRRLDEKKQQKRLADFGDLEHWALRLLVRQTEEGWRRTEDARLLAESFDEVMVDEYQDTNEAQDMIFRAISREEKNLFMVGDVKQSIYRFRQAMPEIFLRRKASYPDYDPEKNEYSAKVNLDRNFRSRHGVTDGVNFVFRQLMSVEMGEMEYTGEEELTPGASYPEREEADTELHILTLPKGADMDTLEAEYIGSLIASMVRNGELVQDGGKQRPAAYRDFCVLIRNANAHGGVYAAKLREMGIPAWSDTAGTFFGTPEVSVALSYLRVLDNPVQDIPLLSVLISPIWGFTPDDLAQIRMARKGDAFYFALKDAAERPDVLGARCHRFLEHTEAFRRLAATLPADRLIQRLYEATGYPAVAQAMRQGDLRLNNLRLLMKYARDYEGSGYQGLSGFIRFIDRLQEQDSDLAPAAALSESANVVRVMSIHKSKGLEFPICILANTARQFNKRREDILLHPALGLGMKLRDETMTVQYDTMPREAVSLEIERGGMSEELRVLYVAMTRAKEKLVMLTSLDDPVKTLGKLGAQLTDSKAISPYVVRSAGSFSDWILSCALRHPSGGGLREKAGVLPGVMLTEGENWKILLNPVREQQETVSGETEKRRQIQADPELTALLQKRFSFVYPGEALKSVPAKVAASELAGKENAKEYAAMSRPAFLTGQTMTPAERGTALHLYMQFADYRLAKQDPEKQLRFLLEKGFLTQEQAEAVSLKKIERFFQSGLYRRMEQSENLRREIRFTVELAASEVNPGLTGQNGREPVVLQGAVDCVFEENGGLILVDYKTDYVKEEQELKNRYCRQLSLYALALEQTTGLKVTEQYLYSFSLGEAVRIN</sequence>
<evidence type="ECO:0000313" key="19">
    <source>
        <dbReference type="Proteomes" id="UP000003490"/>
    </source>
</evidence>
<evidence type="ECO:0000256" key="10">
    <source>
        <dbReference type="ARBA" id="ARBA00023235"/>
    </source>
</evidence>
<organism evidence="17 19">
    <name type="scientific">[Clostridium] leptum DSM 753</name>
    <dbReference type="NCBI Taxonomy" id="428125"/>
    <lineage>
        <taxon>Bacteria</taxon>
        <taxon>Bacillati</taxon>
        <taxon>Bacillota</taxon>
        <taxon>Clostridia</taxon>
        <taxon>Eubacteriales</taxon>
        <taxon>Oscillospiraceae</taxon>
        <taxon>Oscillospiraceae incertae sedis</taxon>
    </lineage>
</organism>
<dbReference type="InterPro" id="IPR014017">
    <property type="entry name" value="DNA_helicase_UvrD-like_C"/>
</dbReference>
<evidence type="ECO:0000256" key="5">
    <source>
        <dbReference type="ARBA" id="ARBA00022806"/>
    </source>
</evidence>
<keyword evidence="8" id="KW-0238">DNA-binding</keyword>
<keyword evidence="3" id="KW-0227">DNA damage</keyword>
<reference evidence="18 20" key="3">
    <citation type="submission" date="2017-07" db="EMBL/GenBank/DDBJ databases">
        <title>Prevalence of linear plasmids in Cutibacterium (Propionibacterium) acnes isolates obtained from prostatic tissue.</title>
        <authorList>
            <person name="Davidsson S."/>
            <person name="Carlsson J."/>
            <person name="Molling P."/>
            <person name="Andren O."/>
            <person name="Andersson S.-O."/>
            <person name="Brzuszkiewicz E."/>
            <person name="Poehlein A."/>
            <person name="Al-Zeer M."/>
            <person name="Brinkmann V."/>
            <person name="Scavenius C."/>
            <person name="Nazipi S."/>
            <person name="Soderquist B."/>
            <person name="Bruggemann H."/>
        </authorList>
    </citation>
    <scope>NUCLEOTIDE SEQUENCE [LARGE SCALE GENOMIC DNA]</scope>
    <source>
        <strain evidence="18 20">DSM 753</strain>
    </source>
</reference>
<dbReference type="EC" id="5.6.2.4" evidence="12"/>
<keyword evidence="4 14" id="KW-0378">Hydrolase</keyword>
<dbReference type="Pfam" id="PF00580">
    <property type="entry name" value="UvrD-helicase"/>
    <property type="match status" value="1"/>
</dbReference>
<dbReference type="EMBL" id="ABCB02000020">
    <property type="protein sequence ID" value="EDO60476.1"/>
    <property type="molecule type" value="Genomic_DNA"/>
</dbReference>
<evidence type="ECO:0000313" key="17">
    <source>
        <dbReference type="EMBL" id="EDO60476.1"/>
    </source>
</evidence>
<evidence type="ECO:0000256" key="6">
    <source>
        <dbReference type="ARBA" id="ARBA00022839"/>
    </source>
</evidence>
<dbReference type="GO" id="GO:0005829">
    <property type="term" value="C:cytosol"/>
    <property type="evidence" value="ECO:0007669"/>
    <property type="project" value="TreeGrafter"/>
</dbReference>
<dbReference type="GO" id="GO:0004527">
    <property type="term" value="F:exonuclease activity"/>
    <property type="evidence" value="ECO:0007669"/>
    <property type="project" value="UniProtKB-KW"/>
</dbReference>
<dbReference type="GO" id="GO:0000725">
    <property type="term" value="P:recombinational repair"/>
    <property type="evidence" value="ECO:0007669"/>
    <property type="project" value="TreeGrafter"/>
</dbReference>
<dbReference type="Proteomes" id="UP000220611">
    <property type="component" value="Unassembled WGS sequence"/>
</dbReference>
<comment type="catalytic activity">
    <reaction evidence="11">
        <text>Couples ATP hydrolysis with the unwinding of duplex DNA by translocating in the 3'-5' direction.</text>
        <dbReference type="EC" id="5.6.2.4"/>
    </reaction>
</comment>
<evidence type="ECO:0000256" key="12">
    <source>
        <dbReference type="ARBA" id="ARBA00034808"/>
    </source>
</evidence>
<keyword evidence="6 18" id="KW-0269">Exonuclease</keyword>
<evidence type="ECO:0000256" key="2">
    <source>
        <dbReference type="ARBA" id="ARBA00022741"/>
    </source>
</evidence>
<comment type="caution">
    <text evidence="17">The sequence shown here is derived from an EMBL/GenBank/DDBJ whole genome shotgun (WGS) entry which is preliminary data.</text>
</comment>
<evidence type="ECO:0000256" key="4">
    <source>
        <dbReference type="ARBA" id="ARBA00022801"/>
    </source>
</evidence>
<comment type="catalytic activity">
    <reaction evidence="13">
        <text>ATP + H2O = ADP + phosphate + H(+)</text>
        <dbReference type="Rhea" id="RHEA:13065"/>
        <dbReference type="ChEBI" id="CHEBI:15377"/>
        <dbReference type="ChEBI" id="CHEBI:15378"/>
        <dbReference type="ChEBI" id="CHEBI:30616"/>
        <dbReference type="ChEBI" id="CHEBI:43474"/>
        <dbReference type="ChEBI" id="CHEBI:456216"/>
        <dbReference type="EC" id="5.6.2.4"/>
    </reaction>
</comment>
<dbReference type="Gene3D" id="3.90.320.10">
    <property type="match status" value="1"/>
</dbReference>
<name>A7VXH9_9FIRM</name>
<dbReference type="CDD" id="cd17932">
    <property type="entry name" value="DEXQc_UvrD"/>
    <property type="match status" value="2"/>
</dbReference>
<feature type="domain" description="UvrD-like helicase ATP-binding" evidence="15">
    <location>
        <begin position="4"/>
        <end position="474"/>
    </location>
</feature>
<keyword evidence="7 14" id="KW-0067">ATP-binding</keyword>
<keyword evidence="9" id="KW-0234">DNA repair</keyword>
<gene>
    <name evidence="17" type="primary">addA</name>
    <name evidence="18" type="ORF">CH238_01175</name>
    <name evidence="17" type="ORF">CLOLEP_03304</name>
</gene>
<evidence type="ECO:0000313" key="18">
    <source>
        <dbReference type="EMBL" id="PEQ25634.1"/>
    </source>
</evidence>
<dbReference type="OrthoDB" id="9810135at2"/>
<dbReference type="HOGENOM" id="CLU_001114_3_1_9"/>
<dbReference type="InterPro" id="IPR000212">
    <property type="entry name" value="DNA_helicase_UvrD/REP"/>
</dbReference>